<protein>
    <submittedName>
        <fullName evidence="1">Uncharacterized protein</fullName>
    </submittedName>
</protein>
<accession>A0A0F9RGF3</accession>
<gene>
    <name evidence="1" type="ORF">LCGC14_0977290</name>
</gene>
<sequence length="189" mass="20439">MSYAIATNELTLTDRKNFINGAITMGVNRAISLGFASSREELVVREAYPFDDLGGAAVGWVTNDYLSMVIPAANAWASAFSSGALPGTQRQLINNQIAVFYKFADVEDAPVVNAVRFRLGVAGATTLGSFYTQLPTMAKIEPDVYFSEPIVYDPQSWLYIEAYFTGNIGGQEHIPFGCFIIEPAGGTVS</sequence>
<proteinExistence type="predicted"/>
<evidence type="ECO:0000313" key="1">
    <source>
        <dbReference type="EMBL" id="KKN16303.1"/>
    </source>
</evidence>
<comment type="caution">
    <text evidence="1">The sequence shown here is derived from an EMBL/GenBank/DDBJ whole genome shotgun (WGS) entry which is preliminary data.</text>
</comment>
<organism evidence="1">
    <name type="scientific">marine sediment metagenome</name>
    <dbReference type="NCBI Taxonomy" id="412755"/>
    <lineage>
        <taxon>unclassified sequences</taxon>
        <taxon>metagenomes</taxon>
        <taxon>ecological metagenomes</taxon>
    </lineage>
</organism>
<dbReference type="AlphaFoldDB" id="A0A0F9RGF3"/>
<dbReference type="EMBL" id="LAZR01003627">
    <property type="protein sequence ID" value="KKN16303.1"/>
    <property type="molecule type" value="Genomic_DNA"/>
</dbReference>
<reference evidence="1" key="1">
    <citation type="journal article" date="2015" name="Nature">
        <title>Complex archaea that bridge the gap between prokaryotes and eukaryotes.</title>
        <authorList>
            <person name="Spang A."/>
            <person name="Saw J.H."/>
            <person name="Jorgensen S.L."/>
            <person name="Zaremba-Niedzwiedzka K."/>
            <person name="Martijn J."/>
            <person name="Lind A.E."/>
            <person name="van Eijk R."/>
            <person name="Schleper C."/>
            <person name="Guy L."/>
            <person name="Ettema T.J."/>
        </authorList>
    </citation>
    <scope>NUCLEOTIDE SEQUENCE</scope>
</reference>
<name>A0A0F9RGF3_9ZZZZ</name>